<feature type="transmembrane region" description="Helical" evidence="13">
    <location>
        <begin position="50"/>
        <end position="72"/>
    </location>
</feature>
<comment type="similarity">
    <text evidence="11">Belongs to the monovalent cation:proton antiporter 1 (CPA1) transporter (TC 2.A.36) family.</text>
</comment>
<dbReference type="InterPro" id="IPR018422">
    <property type="entry name" value="Cation/H_exchanger_CPA1"/>
</dbReference>
<name>A0ABQ0DE72_9EUKA</name>
<gene>
    <name evidence="15" type="ORF">ENUP19_0068G0008</name>
</gene>
<dbReference type="InterPro" id="IPR004709">
    <property type="entry name" value="NaH_exchanger"/>
</dbReference>
<keyword evidence="10 11" id="KW-0739">Sodium transport</keyword>
<feature type="transmembrane region" description="Helical" evidence="13">
    <location>
        <begin position="385"/>
        <end position="402"/>
    </location>
</feature>
<keyword evidence="7" id="KW-0915">Sodium</keyword>
<evidence type="ECO:0000256" key="1">
    <source>
        <dbReference type="ARBA" id="ARBA00004653"/>
    </source>
</evidence>
<keyword evidence="9 13" id="KW-0472">Membrane</keyword>
<dbReference type="PRINTS" id="PR01084">
    <property type="entry name" value="NAHEXCHNGR"/>
</dbReference>
<evidence type="ECO:0000256" key="6">
    <source>
        <dbReference type="ARBA" id="ARBA00023034"/>
    </source>
</evidence>
<feature type="transmembrane region" description="Helical" evidence="13">
    <location>
        <begin position="113"/>
        <end position="136"/>
    </location>
</feature>
<evidence type="ECO:0000256" key="7">
    <source>
        <dbReference type="ARBA" id="ARBA00023053"/>
    </source>
</evidence>
<evidence type="ECO:0000256" key="5">
    <source>
        <dbReference type="ARBA" id="ARBA00022989"/>
    </source>
</evidence>
<feature type="transmembrane region" description="Helical" evidence="13">
    <location>
        <begin position="218"/>
        <end position="241"/>
    </location>
</feature>
<dbReference type="InterPro" id="IPR006153">
    <property type="entry name" value="Cation/H_exchanger_TM"/>
</dbReference>
<dbReference type="Gene3D" id="6.10.140.1330">
    <property type="match status" value="1"/>
</dbReference>
<evidence type="ECO:0000256" key="3">
    <source>
        <dbReference type="ARBA" id="ARBA00022449"/>
    </source>
</evidence>
<evidence type="ECO:0000259" key="14">
    <source>
        <dbReference type="Pfam" id="PF00999"/>
    </source>
</evidence>
<feature type="compositionally biased region" description="Low complexity" evidence="12">
    <location>
        <begin position="549"/>
        <end position="560"/>
    </location>
</feature>
<keyword evidence="2 11" id="KW-0813">Transport</keyword>
<evidence type="ECO:0000256" key="13">
    <source>
        <dbReference type="SAM" id="Phobius"/>
    </source>
</evidence>
<feature type="transmembrane region" description="Helical" evidence="13">
    <location>
        <begin position="16"/>
        <end position="38"/>
    </location>
</feature>
<dbReference type="NCBIfam" id="TIGR00840">
    <property type="entry name" value="b_cpa1"/>
    <property type="match status" value="1"/>
</dbReference>
<feature type="transmembrane region" description="Helical" evidence="13">
    <location>
        <begin position="310"/>
        <end position="330"/>
    </location>
</feature>
<keyword evidence="16" id="KW-1185">Reference proteome</keyword>
<keyword evidence="4 11" id="KW-0812">Transmembrane</keyword>
<evidence type="ECO:0000256" key="2">
    <source>
        <dbReference type="ARBA" id="ARBA00022448"/>
    </source>
</evidence>
<feature type="transmembrane region" description="Helical" evidence="13">
    <location>
        <begin position="253"/>
        <end position="274"/>
    </location>
</feature>
<evidence type="ECO:0000256" key="9">
    <source>
        <dbReference type="ARBA" id="ARBA00023136"/>
    </source>
</evidence>
<feature type="domain" description="Cation/H+ exchanger transmembrane" evidence="14">
    <location>
        <begin position="33"/>
        <end position="433"/>
    </location>
</feature>
<dbReference type="PANTHER" id="PTHR10110:SF191">
    <property type="entry name" value="SODIUM_HYDROGEN EXCHANGER 8"/>
    <property type="match status" value="1"/>
</dbReference>
<comment type="subcellular location">
    <subcellularLocation>
        <location evidence="1">Golgi apparatus membrane</location>
        <topology evidence="1">Multi-pass membrane protein</topology>
    </subcellularLocation>
</comment>
<dbReference type="EMBL" id="BAAFRS010000068">
    <property type="protein sequence ID" value="GAB1221157.1"/>
    <property type="molecule type" value="Genomic_DNA"/>
</dbReference>
<keyword evidence="5 13" id="KW-1133">Transmembrane helix</keyword>
<evidence type="ECO:0000256" key="4">
    <source>
        <dbReference type="ARBA" id="ARBA00022692"/>
    </source>
</evidence>
<evidence type="ECO:0000256" key="11">
    <source>
        <dbReference type="RuleBase" id="RU003722"/>
    </source>
</evidence>
<protein>
    <recommendedName>
        <fullName evidence="11">Sodium/hydrogen exchanger</fullName>
    </recommendedName>
</protein>
<feature type="transmembrane region" description="Helical" evidence="13">
    <location>
        <begin position="156"/>
        <end position="176"/>
    </location>
</feature>
<evidence type="ECO:0000313" key="16">
    <source>
        <dbReference type="Proteomes" id="UP001628156"/>
    </source>
</evidence>
<dbReference type="Pfam" id="PF00999">
    <property type="entry name" value="Na_H_Exchanger"/>
    <property type="match status" value="1"/>
</dbReference>
<evidence type="ECO:0000256" key="8">
    <source>
        <dbReference type="ARBA" id="ARBA00023065"/>
    </source>
</evidence>
<feature type="transmembrane region" description="Helical" evidence="13">
    <location>
        <begin position="342"/>
        <end position="364"/>
    </location>
</feature>
<evidence type="ECO:0000313" key="15">
    <source>
        <dbReference type="EMBL" id="GAB1221157.1"/>
    </source>
</evidence>
<evidence type="ECO:0000256" key="10">
    <source>
        <dbReference type="ARBA" id="ARBA00023201"/>
    </source>
</evidence>
<feature type="transmembrane region" description="Helical" evidence="13">
    <location>
        <begin position="280"/>
        <end position="298"/>
    </location>
</feature>
<feature type="transmembrane region" description="Helical" evidence="13">
    <location>
        <begin position="78"/>
        <end position="101"/>
    </location>
</feature>
<keyword evidence="6" id="KW-0333">Golgi apparatus</keyword>
<feature type="transmembrane region" description="Helical" evidence="13">
    <location>
        <begin position="183"/>
        <end position="206"/>
    </location>
</feature>
<accession>A0ABQ0DE72</accession>
<reference evidence="15 16" key="1">
    <citation type="journal article" date="2019" name="PLoS Negl. Trop. Dis.">
        <title>Whole genome sequencing of Entamoeba nuttalli reveals mammalian host-related molecular signatures and a novel octapeptide-repeat surface protein.</title>
        <authorList>
            <person name="Tanaka M."/>
            <person name="Makiuchi T."/>
            <person name="Komiyama T."/>
            <person name="Shiina T."/>
            <person name="Osaki K."/>
            <person name="Tachibana H."/>
        </authorList>
    </citation>
    <scope>NUCLEOTIDE SEQUENCE [LARGE SCALE GENOMIC DNA]</scope>
    <source>
        <strain evidence="15 16">P19-061405</strain>
    </source>
</reference>
<feature type="compositionally biased region" description="Polar residues" evidence="12">
    <location>
        <begin position="528"/>
        <end position="548"/>
    </location>
</feature>
<sequence length="604" mass="66963">MTITSSVSEEGEGKSIYEIVGILIVGILIITLMSHIIVRLIPWLHILSESIVSLFIGVIVGLILLVLHYLGVDFLLDALHFAHIFQTIFLPCIIFNAGFTMKKRNFFANIIPILSYAIGGCVLSSLIIGFGIYGYTFLGNIKFIGLGKNNLNITQSLQFGTLLGATDPVATLALFLELNVDPLLYSLVFGESVLNDAVSIVLFHTLDGTGTSFGWLSLVKIIVQFLVISIGSCAIGLFVSYFSAFIFNKMKGINVSSTFNLVLILCVAFLGYFISELLEMSGILTIFVTGAVMSHHHWYSVPENQRPTLYTSVGTLAFVSETLTFISVGITSFSPSNLTLDLWNPIFIPYVILLCFISRAFNIFPITFIMNLRKNSPKITWRHQIMLWYAGLRGAIAVLLSLQMASPIIINTTYSIVLFTNVVIGMTTPPLLKLMKIEMGGSEPLNVRLIETDEDVNINDPNATNSNKAFKKMLVMFDELVLKKWFGGQPRKEKELAQIDPFLVNHPPDGLETDREKVDRMFREHAQNQLQNKSNDEISSNQIVSTDTPIPISNESPSSIQVEMTEEPINESSSDNINNSLDPSINHSISSNSSNKPLDQLIIE</sequence>
<organism evidence="15 16">
    <name type="scientific">Entamoeba nuttalli</name>
    <dbReference type="NCBI Taxonomy" id="412467"/>
    <lineage>
        <taxon>Eukaryota</taxon>
        <taxon>Amoebozoa</taxon>
        <taxon>Evosea</taxon>
        <taxon>Archamoebae</taxon>
        <taxon>Mastigamoebida</taxon>
        <taxon>Entamoebidae</taxon>
        <taxon>Entamoeba</taxon>
    </lineage>
</organism>
<dbReference type="Proteomes" id="UP001628156">
    <property type="component" value="Unassembled WGS sequence"/>
</dbReference>
<keyword evidence="3 11" id="KW-0050">Antiport</keyword>
<feature type="compositionally biased region" description="Low complexity" evidence="12">
    <location>
        <begin position="570"/>
        <end position="595"/>
    </location>
</feature>
<comment type="caution">
    <text evidence="15">The sequence shown here is derived from an EMBL/GenBank/DDBJ whole genome shotgun (WGS) entry which is preliminary data.</text>
</comment>
<proteinExistence type="inferred from homology"/>
<dbReference type="PANTHER" id="PTHR10110">
    <property type="entry name" value="SODIUM/HYDROGEN EXCHANGER"/>
    <property type="match status" value="1"/>
</dbReference>
<keyword evidence="8 11" id="KW-0406">Ion transport</keyword>
<evidence type="ECO:0000256" key="12">
    <source>
        <dbReference type="SAM" id="MobiDB-lite"/>
    </source>
</evidence>
<feature type="region of interest" description="Disordered" evidence="12">
    <location>
        <begin position="528"/>
        <end position="604"/>
    </location>
</feature>